<organism evidence="13 14">
    <name type="scientific">Caproicibacterium argilliputei</name>
    <dbReference type="NCBI Taxonomy" id="3030016"/>
    <lineage>
        <taxon>Bacteria</taxon>
        <taxon>Bacillati</taxon>
        <taxon>Bacillota</taxon>
        <taxon>Clostridia</taxon>
        <taxon>Eubacteriales</taxon>
        <taxon>Oscillospiraceae</taxon>
        <taxon>Caproicibacterium</taxon>
    </lineage>
</organism>
<feature type="domain" description="HTH araC/xylS-type" evidence="11">
    <location>
        <begin position="404"/>
        <end position="506"/>
    </location>
</feature>
<dbReference type="InterPro" id="IPR011006">
    <property type="entry name" value="CheY-like_superfamily"/>
</dbReference>
<dbReference type="GO" id="GO:0003700">
    <property type="term" value="F:DNA-binding transcription factor activity"/>
    <property type="evidence" value="ECO:0007669"/>
    <property type="project" value="InterPro"/>
</dbReference>
<dbReference type="SMART" id="SM00448">
    <property type="entry name" value="REC"/>
    <property type="match status" value="1"/>
</dbReference>
<comment type="function">
    <text evidence="9">May play the central regulatory role in sporulation. It may be an element of the effector pathway responsible for the activation of sporulation genes in response to nutritional stress. Spo0A may act in concert with spo0H (a sigma factor) to control the expression of some genes that are critical to the sporulation process.</text>
</comment>
<dbReference type="AlphaFoldDB" id="A0AA97DDW2"/>
<dbReference type="EMBL" id="CP135996">
    <property type="protein sequence ID" value="WOC33621.1"/>
    <property type="molecule type" value="Genomic_DNA"/>
</dbReference>
<dbReference type="InterPro" id="IPR041522">
    <property type="entry name" value="CdaR_GGDEF"/>
</dbReference>
<evidence type="ECO:0000259" key="11">
    <source>
        <dbReference type="PROSITE" id="PS01124"/>
    </source>
</evidence>
<reference evidence="13 14" key="1">
    <citation type="submission" date="2024-06" db="EMBL/GenBank/DDBJ databases">
        <title>Caproicibacterium argilliputei sp. nov, a novel caproic acid producing anaerobic bacterium isolated from pit mud.</title>
        <authorList>
            <person name="Xia S."/>
        </authorList>
    </citation>
    <scope>NUCLEOTIDE SEQUENCE [LARGE SCALE GENOMIC DNA]</scope>
    <source>
        <strain evidence="13 14">ZCY20-5</strain>
    </source>
</reference>
<dbReference type="InterPro" id="IPR018060">
    <property type="entry name" value="HTH_AraC"/>
</dbReference>
<reference evidence="14" key="3">
    <citation type="submission" date="2024-06" db="EMBL/GenBank/DDBJ databases">
        <authorList>
            <person name="Zeng C."/>
        </authorList>
    </citation>
    <scope>NUCLEOTIDE SEQUENCE [LARGE SCALE GENOMIC DNA]</scope>
    <source>
        <strain evidence="14">ZCY20-5</strain>
    </source>
</reference>
<evidence type="ECO:0000256" key="8">
    <source>
        <dbReference type="ARBA" id="ARBA00023163"/>
    </source>
</evidence>
<sequence length="510" mass="58388">MFVDDEALEREGISHLLNWEENGISFLGAAKNGVEAYDWILKSKPDIVLTDMKMPVVSGIDLIEKVRKELPETAFIVLSGYGDYDFTSKAMLYGIKHYLLKPVHEESLRTALHSVQAELEQKRQEKRTVNGLTGKLERVLPYVKEQFLRSQALTGIYKQQESRDFQTLFGVSDGLFRVVVLLPEQTCDFIKKYALRNIAEEMLGWDTVVLSTVMEEKVVLVFQTMPALEIRSCIQKVQGSYEHYFQMTFSAAVSRAESFSEIHQMYQEAAALLKLRYDFPAGAVLLPESIHTYREDSELLSHIDAVYQAVQAGKLEEVNYQLELFRNSLQQGKLSSGAKLNCCGGLYRAVAMLAADTHRREALLRQFQAVHSEAEALNAVREVCNQIAELFNGRRLEKKNPIVESVVKLVYENISNPELSLKWIAHNRLYMNEEYLGRLFYRSKSQKFSAFLTTTRMEMAKKLFENTKNLKVHEVARMTGFPEDAQYFSKVFKSFTGVSPQAYQKQAHRS</sequence>
<dbReference type="Gene3D" id="1.10.10.60">
    <property type="entry name" value="Homeodomain-like"/>
    <property type="match status" value="2"/>
</dbReference>
<keyword evidence="14" id="KW-1185">Reference proteome</keyword>
<dbReference type="InterPro" id="IPR001789">
    <property type="entry name" value="Sig_transdc_resp-reg_receiver"/>
</dbReference>
<dbReference type="InterPro" id="IPR009057">
    <property type="entry name" value="Homeodomain-like_sf"/>
</dbReference>
<dbReference type="GO" id="GO:0005737">
    <property type="term" value="C:cytoplasm"/>
    <property type="evidence" value="ECO:0007669"/>
    <property type="project" value="UniProtKB-SubCell"/>
</dbReference>
<keyword evidence="5" id="KW-0902">Two-component regulatory system</keyword>
<dbReference type="SMART" id="SM00342">
    <property type="entry name" value="HTH_ARAC"/>
    <property type="match status" value="1"/>
</dbReference>
<evidence type="ECO:0000313" key="13">
    <source>
        <dbReference type="EMBL" id="WOC33621.1"/>
    </source>
</evidence>
<name>A0AA97DDW2_9FIRM</name>
<keyword evidence="8" id="KW-0804">Transcription</keyword>
<keyword evidence="6" id="KW-0805">Transcription regulation</keyword>
<reference evidence="14" key="2">
    <citation type="submission" date="2024-06" db="EMBL/GenBank/DDBJ databases">
        <title>Caproicibacterium argilliputei sp. nov, a novel caproic acid producing anaerobic bacterium isolated from pit mud.</title>
        <authorList>
            <person name="Zeng C."/>
        </authorList>
    </citation>
    <scope>NUCLEOTIDE SEQUENCE [LARGE SCALE GENOMIC DNA]</scope>
    <source>
        <strain evidence="14">ZCY20-5</strain>
    </source>
</reference>
<dbReference type="Proteomes" id="UP001300604">
    <property type="component" value="Chromosome"/>
</dbReference>
<gene>
    <name evidence="13" type="ORF">PXC00_02880</name>
</gene>
<dbReference type="SUPFAM" id="SSF52172">
    <property type="entry name" value="CheY-like"/>
    <property type="match status" value="1"/>
</dbReference>
<dbReference type="Pfam" id="PF17853">
    <property type="entry name" value="GGDEF_2"/>
    <property type="match status" value="1"/>
</dbReference>
<dbReference type="Pfam" id="PF12833">
    <property type="entry name" value="HTH_18"/>
    <property type="match status" value="1"/>
</dbReference>
<evidence type="ECO:0000256" key="5">
    <source>
        <dbReference type="ARBA" id="ARBA00023012"/>
    </source>
</evidence>
<dbReference type="KEGG" id="carl:PXC00_02880"/>
<evidence type="ECO:0000259" key="12">
    <source>
        <dbReference type="PROSITE" id="PS50110"/>
    </source>
</evidence>
<dbReference type="InterPro" id="IPR051552">
    <property type="entry name" value="HptR"/>
</dbReference>
<dbReference type="Gene3D" id="3.40.50.2300">
    <property type="match status" value="1"/>
</dbReference>
<protein>
    <recommendedName>
        <fullName evidence="2">Stage 0 sporulation protein A homolog</fullName>
    </recommendedName>
</protein>
<dbReference type="PROSITE" id="PS50110">
    <property type="entry name" value="RESPONSE_REGULATORY"/>
    <property type="match status" value="1"/>
</dbReference>
<dbReference type="Pfam" id="PF00072">
    <property type="entry name" value="Response_reg"/>
    <property type="match status" value="1"/>
</dbReference>
<evidence type="ECO:0000256" key="10">
    <source>
        <dbReference type="PROSITE-ProRule" id="PRU00169"/>
    </source>
</evidence>
<dbReference type="PROSITE" id="PS01124">
    <property type="entry name" value="HTH_ARAC_FAMILY_2"/>
    <property type="match status" value="1"/>
</dbReference>
<proteinExistence type="predicted"/>
<dbReference type="GO" id="GO:0000160">
    <property type="term" value="P:phosphorelay signal transduction system"/>
    <property type="evidence" value="ECO:0007669"/>
    <property type="project" value="UniProtKB-KW"/>
</dbReference>
<evidence type="ECO:0000313" key="14">
    <source>
        <dbReference type="Proteomes" id="UP001300604"/>
    </source>
</evidence>
<evidence type="ECO:0000256" key="9">
    <source>
        <dbReference type="ARBA" id="ARBA00024867"/>
    </source>
</evidence>
<evidence type="ECO:0000256" key="6">
    <source>
        <dbReference type="ARBA" id="ARBA00023015"/>
    </source>
</evidence>
<evidence type="ECO:0000256" key="7">
    <source>
        <dbReference type="ARBA" id="ARBA00023125"/>
    </source>
</evidence>
<dbReference type="PANTHER" id="PTHR42713">
    <property type="entry name" value="HISTIDINE KINASE-RELATED"/>
    <property type="match status" value="1"/>
</dbReference>
<comment type="subcellular location">
    <subcellularLocation>
        <location evidence="1">Cytoplasm</location>
    </subcellularLocation>
</comment>
<dbReference type="CDD" id="cd17536">
    <property type="entry name" value="REC_YesN-like"/>
    <property type="match status" value="1"/>
</dbReference>
<accession>A0AA97DDW2</accession>
<dbReference type="PANTHER" id="PTHR42713:SF3">
    <property type="entry name" value="TRANSCRIPTIONAL REGULATORY PROTEIN HPTR"/>
    <property type="match status" value="1"/>
</dbReference>
<keyword evidence="7" id="KW-0238">DNA-binding</keyword>
<dbReference type="SUPFAM" id="SSF46689">
    <property type="entry name" value="Homeodomain-like"/>
    <property type="match status" value="1"/>
</dbReference>
<evidence type="ECO:0000256" key="1">
    <source>
        <dbReference type="ARBA" id="ARBA00004496"/>
    </source>
</evidence>
<evidence type="ECO:0000256" key="2">
    <source>
        <dbReference type="ARBA" id="ARBA00018672"/>
    </source>
</evidence>
<evidence type="ECO:0000256" key="3">
    <source>
        <dbReference type="ARBA" id="ARBA00022490"/>
    </source>
</evidence>
<dbReference type="RefSeq" id="WP_275846029.1">
    <property type="nucleotide sequence ID" value="NZ_CP135996.1"/>
</dbReference>
<evidence type="ECO:0000256" key="4">
    <source>
        <dbReference type="ARBA" id="ARBA00022553"/>
    </source>
</evidence>
<keyword evidence="4 10" id="KW-0597">Phosphoprotein</keyword>
<feature type="domain" description="Response regulatory" evidence="12">
    <location>
        <begin position="1"/>
        <end position="116"/>
    </location>
</feature>
<dbReference type="GO" id="GO:0043565">
    <property type="term" value="F:sequence-specific DNA binding"/>
    <property type="evidence" value="ECO:0007669"/>
    <property type="project" value="InterPro"/>
</dbReference>
<keyword evidence="3" id="KW-0963">Cytoplasm</keyword>
<feature type="modified residue" description="4-aspartylphosphate" evidence="10">
    <location>
        <position position="51"/>
    </location>
</feature>